<proteinExistence type="predicted"/>
<dbReference type="RefSeq" id="WP_085257263.1">
    <property type="nucleotide sequence ID" value="NZ_AP022573.1"/>
</dbReference>
<dbReference type="GO" id="GO:0003677">
    <property type="term" value="F:DNA binding"/>
    <property type="evidence" value="ECO:0007669"/>
    <property type="project" value="UniProtKB-KW"/>
</dbReference>
<reference evidence="5 6" key="1">
    <citation type="submission" date="2016-01" db="EMBL/GenBank/DDBJ databases">
        <title>The new phylogeny of the genus Mycobacterium.</title>
        <authorList>
            <person name="Tarcisio F."/>
            <person name="Conor M."/>
            <person name="Antonella G."/>
            <person name="Elisabetta G."/>
            <person name="Giulia F.S."/>
            <person name="Sara T."/>
            <person name="Anna F."/>
            <person name="Clotilde B."/>
            <person name="Roberto B."/>
            <person name="Veronica D.S."/>
            <person name="Fabio R."/>
            <person name="Monica P."/>
            <person name="Olivier J."/>
            <person name="Enrico T."/>
            <person name="Nicola S."/>
        </authorList>
    </citation>
    <scope>NUCLEOTIDE SEQUENCE [LARGE SCALE GENOMIC DNA]</scope>
    <source>
        <strain evidence="5 6">DSM 44616</strain>
    </source>
</reference>
<comment type="caution">
    <text evidence="5">The sequence shown here is derived from an EMBL/GenBank/DDBJ whole genome shotgun (WGS) entry which is preliminary data.</text>
</comment>
<dbReference type="InterPro" id="IPR036388">
    <property type="entry name" value="WH-like_DNA-bd_sf"/>
</dbReference>
<dbReference type="PANTHER" id="PTHR33204">
    <property type="entry name" value="TRANSCRIPTIONAL REGULATOR, MARR FAMILY"/>
    <property type="match status" value="1"/>
</dbReference>
<dbReference type="Proteomes" id="UP000193387">
    <property type="component" value="Unassembled WGS sequence"/>
</dbReference>
<feature type="domain" description="HTH hxlR-type" evidence="4">
    <location>
        <begin position="22"/>
        <end position="119"/>
    </location>
</feature>
<keyword evidence="3" id="KW-0804">Transcription</keyword>
<dbReference type="EMBL" id="LQPR01000049">
    <property type="protein sequence ID" value="ORW69051.1"/>
    <property type="molecule type" value="Genomic_DNA"/>
</dbReference>
<protein>
    <submittedName>
        <fullName evidence="5">HxlR family transcriptional regulator</fullName>
    </submittedName>
</protein>
<sequence>MSERVVKTPGPLQTPVVRGNPCSIAAALEIVGDRWSLLIVREVNLGHHRFGEIAQNTAAPRDRLAARLKELVAAGVLERREYQESPSRSAYYLTEAGRELVPVLQVLRQWGDRWAVEQPPVAVRHHDHALSIGHTCDVCGERVDPADVTRVRLTERGSA</sequence>
<keyword evidence="2" id="KW-0238">DNA-binding</keyword>
<keyword evidence="6" id="KW-1185">Reference proteome</keyword>
<dbReference type="InterPro" id="IPR036390">
    <property type="entry name" value="WH_DNA-bd_sf"/>
</dbReference>
<evidence type="ECO:0000256" key="3">
    <source>
        <dbReference type="ARBA" id="ARBA00023163"/>
    </source>
</evidence>
<evidence type="ECO:0000313" key="5">
    <source>
        <dbReference type="EMBL" id="ORW69051.1"/>
    </source>
</evidence>
<dbReference type="PROSITE" id="PS51118">
    <property type="entry name" value="HTH_HXLR"/>
    <property type="match status" value="1"/>
</dbReference>
<evidence type="ECO:0000256" key="1">
    <source>
        <dbReference type="ARBA" id="ARBA00023015"/>
    </source>
</evidence>
<name>A0AAJ3NMR4_9MYCO</name>
<organism evidence="5 6">
    <name type="scientific">Mycobacterium saskatchewanense</name>
    <dbReference type="NCBI Taxonomy" id="220927"/>
    <lineage>
        <taxon>Bacteria</taxon>
        <taxon>Bacillati</taxon>
        <taxon>Actinomycetota</taxon>
        <taxon>Actinomycetes</taxon>
        <taxon>Mycobacteriales</taxon>
        <taxon>Mycobacteriaceae</taxon>
        <taxon>Mycobacterium</taxon>
        <taxon>Mycobacterium simiae complex</taxon>
    </lineage>
</organism>
<dbReference type="InterPro" id="IPR002577">
    <property type="entry name" value="HTH_HxlR"/>
</dbReference>
<dbReference type="Pfam" id="PF01638">
    <property type="entry name" value="HxlR"/>
    <property type="match status" value="1"/>
</dbReference>
<dbReference type="Gene3D" id="1.10.10.10">
    <property type="entry name" value="Winged helix-like DNA-binding domain superfamily/Winged helix DNA-binding domain"/>
    <property type="match status" value="1"/>
</dbReference>
<keyword evidence="1" id="KW-0805">Transcription regulation</keyword>
<dbReference type="AlphaFoldDB" id="A0AAJ3NMR4"/>
<gene>
    <name evidence="5" type="ORF">AWC23_20070</name>
</gene>
<evidence type="ECO:0000313" key="6">
    <source>
        <dbReference type="Proteomes" id="UP000193387"/>
    </source>
</evidence>
<dbReference type="PANTHER" id="PTHR33204:SF18">
    <property type="entry name" value="TRANSCRIPTIONAL REGULATORY PROTEIN"/>
    <property type="match status" value="1"/>
</dbReference>
<dbReference type="SUPFAM" id="SSF46785">
    <property type="entry name" value="Winged helix' DNA-binding domain"/>
    <property type="match status" value="1"/>
</dbReference>
<evidence type="ECO:0000256" key="2">
    <source>
        <dbReference type="ARBA" id="ARBA00023125"/>
    </source>
</evidence>
<evidence type="ECO:0000259" key="4">
    <source>
        <dbReference type="PROSITE" id="PS51118"/>
    </source>
</evidence>
<accession>A0AAJ3NMR4</accession>